<reference evidence="1 2" key="2">
    <citation type="submission" date="2007-06" db="EMBL/GenBank/DDBJ databases">
        <title>Draft genome sequence of Pseudoflavonifractor capillosus ATCC 29799.</title>
        <authorList>
            <person name="Sudarsanam P."/>
            <person name="Ley R."/>
            <person name="Guruge J."/>
            <person name="Turnbaugh P.J."/>
            <person name="Mahowald M."/>
            <person name="Liep D."/>
            <person name="Gordon J."/>
        </authorList>
    </citation>
    <scope>NUCLEOTIDE SEQUENCE [LARGE SCALE GENOMIC DNA]</scope>
    <source>
        <strain evidence="1 2">ATCC 29799</strain>
    </source>
</reference>
<organism evidence="1 2">
    <name type="scientific">Pseudoflavonifractor capillosus ATCC 29799</name>
    <dbReference type="NCBI Taxonomy" id="411467"/>
    <lineage>
        <taxon>Bacteria</taxon>
        <taxon>Bacillati</taxon>
        <taxon>Bacillota</taxon>
        <taxon>Clostridia</taxon>
        <taxon>Eubacteriales</taxon>
        <taxon>Oscillospiraceae</taxon>
        <taxon>Pseudoflavonifractor</taxon>
    </lineage>
</organism>
<dbReference type="STRING" id="411467.BACCAP_02281"/>
<evidence type="ECO:0008006" key="3">
    <source>
        <dbReference type="Google" id="ProtNLM"/>
    </source>
</evidence>
<dbReference type="OrthoDB" id="9814719at2"/>
<dbReference type="AlphaFoldDB" id="A6NVN8"/>
<protein>
    <recommendedName>
        <fullName evidence="3">FAD:protein FMN transferase</fullName>
    </recommendedName>
</protein>
<comment type="caution">
    <text evidence="1">The sequence shown here is derived from an EMBL/GenBank/DDBJ whole genome shotgun (WGS) entry which is preliminary data.</text>
</comment>
<dbReference type="SUPFAM" id="SSF143631">
    <property type="entry name" value="ApbE-like"/>
    <property type="match status" value="1"/>
</dbReference>
<sequence>MDDEQMRELAPGRVFFDYGPVSMVVTAERNGEGDTELCRSAFPVIDNCLKDLRPSLEMLRRYPPQVELAALSGAGRTMAQAVLATGDPWLTPMAAVAGTVADTVADYLWEQGATKVAANNGGDVAIRLAPGEKLGLGILFDMSKPGGVDQVIRLKPEHGVGGVATSGLGGRSLTTGIASGVTVFSSRCAMADALATLLADRSYIDSPAVHTCLAGELDPDSDIADLRVVTGVGPLSEGEKLTALRQVVAEARKQYEKGGLLACVATVQGMTTLFDPEGILKGPNIMKNPQ</sequence>
<dbReference type="Proteomes" id="UP000003639">
    <property type="component" value="Unassembled WGS sequence"/>
</dbReference>
<reference evidence="1 2" key="1">
    <citation type="submission" date="2007-04" db="EMBL/GenBank/DDBJ databases">
        <authorList>
            <person name="Fulton L."/>
            <person name="Clifton S."/>
            <person name="Fulton B."/>
            <person name="Xu J."/>
            <person name="Minx P."/>
            <person name="Pepin K.H."/>
            <person name="Johnson M."/>
            <person name="Thiruvilangam P."/>
            <person name="Bhonagiri V."/>
            <person name="Nash W.E."/>
            <person name="Mardis E.R."/>
            <person name="Wilson R.K."/>
        </authorList>
    </citation>
    <scope>NUCLEOTIDE SEQUENCE [LARGE SCALE GENOMIC DNA]</scope>
    <source>
        <strain evidence="1 2">ATCC 29799</strain>
    </source>
</reference>
<dbReference type="Gene3D" id="3.10.520.10">
    <property type="entry name" value="ApbE-like domains"/>
    <property type="match status" value="1"/>
</dbReference>
<gene>
    <name evidence="1" type="ORF">BACCAP_02281</name>
</gene>
<dbReference type="RefSeq" id="WP_006572812.1">
    <property type="nucleotide sequence ID" value="NZ_AAXG02000013.1"/>
</dbReference>
<dbReference type="eggNOG" id="COG2122">
    <property type="taxonomic scope" value="Bacteria"/>
</dbReference>
<keyword evidence="2" id="KW-1185">Reference proteome</keyword>
<name>A6NVN8_9FIRM</name>
<dbReference type="InterPro" id="IPR003374">
    <property type="entry name" value="ApbE-like_sf"/>
</dbReference>
<accession>A6NVN8</accession>
<evidence type="ECO:0000313" key="2">
    <source>
        <dbReference type="Proteomes" id="UP000003639"/>
    </source>
</evidence>
<dbReference type="EMBL" id="AAXG02000013">
    <property type="protein sequence ID" value="EDN00008.1"/>
    <property type="molecule type" value="Genomic_DNA"/>
</dbReference>
<proteinExistence type="predicted"/>
<evidence type="ECO:0000313" key="1">
    <source>
        <dbReference type="EMBL" id="EDN00008.1"/>
    </source>
</evidence>